<dbReference type="AlphaFoldDB" id="A0A4R7RL93"/>
<reference evidence="2 3" key="1">
    <citation type="submission" date="2019-03" db="EMBL/GenBank/DDBJ databases">
        <title>Genomic Encyclopedia of Archaeal and Bacterial Type Strains, Phase II (KMG-II): from individual species to whole genera.</title>
        <authorList>
            <person name="Goeker M."/>
        </authorList>
    </citation>
    <scope>NUCLEOTIDE SEQUENCE [LARGE SCALE GENOMIC DNA]</scope>
    <source>
        <strain evidence="2 3">ATCC 25309</strain>
    </source>
</reference>
<feature type="compositionally biased region" description="Pro residues" evidence="1">
    <location>
        <begin position="44"/>
        <end position="59"/>
    </location>
</feature>
<keyword evidence="3" id="KW-1185">Reference proteome</keyword>
<evidence type="ECO:0000256" key="1">
    <source>
        <dbReference type="SAM" id="MobiDB-lite"/>
    </source>
</evidence>
<protein>
    <submittedName>
        <fullName evidence="2">Uncharacterized protein</fullName>
    </submittedName>
</protein>
<evidence type="ECO:0000313" key="3">
    <source>
        <dbReference type="Proteomes" id="UP000295662"/>
    </source>
</evidence>
<feature type="region of interest" description="Disordered" evidence="1">
    <location>
        <begin position="34"/>
        <end position="70"/>
    </location>
</feature>
<name>A0A4R7RL93_9BACT</name>
<proteinExistence type="predicted"/>
<dbReference type="EMBL" id="SOCA01000009">
    <property type="protein sequence ID" value="TDU66074.1"/>
    <property type="molecule type" value="Genomic_DNA"/>
</dbReference>
<dbReference type="Proteomes" id="UP000295662">
    <property type="component" value="Unassembled WGS sequence"/>
</dbReference>
<sequence length="70" mass="7809">MRNAEKHHSEISDEHSSSGARTLLSATIFLRRSRHSYSLTSPPETTPLPPNQRPHPQSPLPEGAWKIAGR</sequence>
<gene>
    <name evidence="2" type="ORF">EI77_03811</name>
</gene>
<accession>A0A4R7RL93</accession>
<evidence type="ECO:0000313" key="2">
    <source>
        <dbReference type="EMBL" id="TDU66074.1"/>
    </source>
</evidence>
<feature type="region of interest" description="Disordered" evidence="1">
    <location>
        <begin position="1"/>
        <end position="20"/>
    </location>
</feature>
<feature type="compositionally biased region" description="Basic and acidic residues" evidence="1">
    <location>
        <begin position="1"/>
        <end position="16"/>
    </location>
</feature>
<organism evidence="2 3">
    <name type="scientific">Prosthecobacter fusiformis</name>
    <dbReference type="NCBI Taxonomy" id="48464"/>
    <lineage>
        <taxon>Bacteria</taxon>
        <taxon>Pseudomonadati</taxon>
        <taxon>Verrucomicrobiota</taxon>
        <taxon>Verrucomicrobiia</taxon>
        <taxon>Verrucomicrobiales</taxon>
        <taxon>Verrucomicrobiaceae</taxon>
        <taxon>Prosthecobacter</taxon>
    </lineage>
</organism>
<comment type="caution">
    <text evidence="2">The sequence shown here is derived from an EMBL/GenBank/DDBJ whole genome shotgun (WGS) entry which is preliminary data.</text>
</comment>